<accession>A0ABQ2D7U0</accession>
<gene>
    <name evidence="2" type="ORF">GCM10007173_04460</name>
</gene>
<evidence type="ECO:0000256" key="1">
    <source>
        <dbReference type="SAM" id="Phobius"/>
    </source>
</evidence>
<keyword evidence="3" id="KW-1185">Reference proteome</keyword>
<sequence length="55" mass="5855">MARRWSVSVMVISGMVCSFGGVFKGYVGAFRARINATRARKPGGIRLAAGQPGVR</sequence>
<protein>
    <submittedName>
        <fullName evidence="2">Uncharacterized protein</fullName>
    </submittedName>
</protein>
<keyword evidence="1" id="KW-0472">Membrane</keyword>
<name>A0ABQ2D7U0_9MICC</name>
<evidence type="ECO:0000313" key="2">
    <source>
        <dbReference type="EMBL" id="GGJ49005.1"/>
    </source>
</evidence>
<dbReference type="Proteomes" id="UP000606115">
    <property type="component" value="Unassembled WGS sequence"/>
</dbReference>
<comment type="caution">
    <text evidence="2">The sequence shown here is derived from an EMBL/GenBank/DDBJ whole genome shotgun (WGS) entry which is preliminary data.</text>
</comment>
<feature type="transmembrane region" description="Helical" evidence="1">
    <location>
        <begin position="6"/>
        <end position="27"/>
    </location>
</feature>
<keyword evidence="1" id="KW-0812">Transmembrane</keyword>
<keyword evidence="1" id="KW-1133">Transmembrane helix</keyword>
<organism evidence="2 3">
    <name type="scientific">Glutamicibacter ardleyensis</name>
    <dbReference type="NCBI Taxonomy" id="225894"/>
    <lineage>
        <taxon>Bacteria</taxon>
        <taxon>Bacillati</taxon>
        <taxon>Actinomycetota</taxon>
        <taxon>Actinomycetes</taxon>
        <taxon>Micrococcales</taxon>
        <taxon>Micrococcaceae</taxon>
        <taxon>Glutamicibacter</taxon>
    </lineage>
</organism>
<evidence type="ECO:0000313" key="3">
    <source>
        <dbReference type="Proteomes" id="UP000606115"/>
    </source>
</evidence>
<proteinExistence type="predicted"/>
<dbReference type="EMBL" id="BMKX01000001">
    <property type="protein sequence ID" value="GGJ49005.1"/>
    <property type="molecule type" value="Genomic_DNA"/>
</dbReference>
<reference evidence="3" key="1">
    <citation type="journal article" date="2019" name="Int. J. Syst. Evol. Microbiol.">
        <title>The Global Catalogue of Microorganisms (GCM) 10K type strain sequencing project: providing services to taxonomists for standard genome sequencing and annotation.</title>
        <authorList>
            <consortium name="The Broad Institute Genomics Platform"/>
            <consortium name="The Broad Institute Genome Sequencing Center for Infectious Disease"/>
            <person name="Wu L."/>
            <person name="Ma J."/>
        </authorList>
    </citation>
    <scope>NUCLEOTIDE SEQUENCE [LARGE SCALE GENOMIC DNA]</scope>
    <source>
        <strain evidence="3">CGMCC 1.3685</strain>
    </source>
</reference>